<accession>A0ABT9P6G4</accession>
<feature type="coiled-coil region" evidence="1">
    <location>
        <begin position="50"/>
        <end position="77"/>
    </location>
</feature>
<proteinExistence type="predicted"/>
<evidence type="ECO:0000313" key="2">
    <source>
        <dbReference type="EMBL" id="MDP9828273.1"/>
    </source>
</evidence>
<keyword evidence="3" id="KW-1185">Reference proteome</keyword>
<comment type="caution">
    <text evidence="2">The sequence shown here is derived from an EMBL/GenBank/DDBJ whole genome shotgun (WGS) entry which is preliminary data.</text>
</comment>
<dbReference type="Proteomes" id="UP001235712">
    <property type="component" value="Unassembled WGS sequence"/>
</dbReference>
<dbReference type="EMBL" id="JAUSQZ010000001">
    <property type="protein sequence ID" value="MDP9828273.1"/>
    <property type="molecule type" value="Genomic_DNA"/>
</dbReference>
<evidence type="ECO:0000256" key="1">
    <source>
        <dbReference type="SAM" id="Coils"/>
    </source>
</evidence>
<gene>
    <name evidence="2" type="ORF">J2S57_004022</name>
</gene>
<organism evidence="2 3">
    <name type="scientific">Kineosporia succinea</name>
    <dbReference type="NCBI Taxonomy" id="84632"/>
    <lineage>
        <taxon>Bacteria</taxon>
        <taxon>Bacillati</taxon>
        <taxon>Actinomycetota</taxon>
        <taxon>Actinomycetes</taxon>
        <taxon>Kineosporiales</taxon>
        <taxon>Kineosporiaceae</taxon>
        <taxon>Kineosporia</taxon>
    </lineage>
</organism>
<name>A0ABT9P6G4_9ACTN</name>
<reference evidence="2 3" key="1">
    <citation type="submission" date="2023-07" db="EMBL/GenBank/DDBJ databases">
        <title>Sequencing the genomes of 1000 actinobacteria strains.</title>
        <authorList>
            <person name="Klenk H.-P."/>
        </authorList>
    </citation>
    <scope>NUCLEOTIDE SEQUENCE [LARGE SCALE GENOMIC DNA]</scope>
    <source>
        <strain evidence="2 3">DSM 44388</strain>
    </source>
</reference>
<dbReference type="RefSeq" id="WP_307245291.1">
    <property type="nucleotide sequence ID" value="NZ_JAUSQZ010000001.1"/>
</dbReference>
<sequence length="498" mass="54355">MSFLDRLDKLGPRALDKIDKLAPGALDRVGSTVVRLTPKALAEARLEVHAKRREEELAVAQAARAEADRKVRQAEVAATVNQPFLAAVRTWTDPETLLQQPVAVRQALTAAGNAAQPLLRGSGAAAITSGESTWVEAAPALLEHLLKAAEAAKARNPRLALDITEVLLAAKPASRASWRQRALAAEIAGDLPTAVHAHQAYLNLTQGDRLGVMELVKELQERDDRRVRFLSALDVVLRAVSLPGPVRATAEQVREALHGPTPRKELDKAVTGLMREVAALPVSDLAHPATQDVLHHAGRWHRQSRLSPAPLPEDLAHDLTVLRTYELRRRLAGSRVCLVSDDPQRLKGSGRGEQVDGYDVVVRFGPTRNSPADGGSRTDLQVIRHDAKLGWNTEAGLRLVLAERPEDWVTAMRSHLVPGRQHAIAEKALRQPLRNPVKDETPGPVSDAYQLIRLLDLLAVCESVDLIGFTPATDFGPAEQAWLTPRLERLDDHVIGVR</sequence>
<keyword evidence="1" id="KW-0175">Coiled coil</keyword>
<protein>
    <submittedName>
        <fullName evidence="2">Uncharacterized protein</fullName>
    </submittedName>
</protein>
<evidence type="ECO:0000313" key="3">
    <source>
        <dbReference type="Proteomes" id="UP001235712"/>
    </source>
</evidence>